<dbReference type="AlphaFoldDB" id="C1H5I9"/>
<dbReference type="HOGENOM" id="CLU_2740717_0_0_1"/>
<organism evidence="2 3">
    <name type="scientific">Paracoccidioides lutzii (strain ATCC MYA-826 / Pb01)</name>
    <name type="common">Paracoccidioides brasiliensis</name>
    <dbReference type="NCBI Taxonomy" id="502779"/>
    <lineage>
        <taxon>Eukaryota</taxon>
        <taxon>Fungi</taxon>
        <taxon>Dikarya</taxon>
        <taxon>Ascomycota</taxon>
        <taxon>Pezizomycotina</taxon>
        <taxon>Eurotiomycetes</taxon>
        <taxon>Eurotiomycetidae</taxon>
        <taxon>Onygenales</taxon>
        <taxon>Ajellomycetaceae</taxon>
        <taxon>Paracoccidioides</taxon>
    </lineage>
</organism>
<dbReference type="EMBL" id="KN294007">
    <property type="protein sequence ID" value="EEH34983.1"/>
    <property type="molecule type" value="Genomic_DNA"/>
</dbReference>
<dbReference type="GeneID" id="9095328"/>
<protein>
    <submittedName>
        <fullName evidence="2">Uncharacterized protein</fullName>
    </submittedName>
</protein>
<dbReference type="KEGG" id="pbl:PAAG_06030"/>
<sequence>MVIGQGQPLQRDMLPGVQRTSDGNRCTQRMTEYNKAVRLISNNFGRPLGHRYGTKKKPSSDGTPLFSPYPR</sequence>
<feature type="compositionally biased region" description="Basic residues" evidence="1">
    <location>
        <begin position="48"/>
        <end position="57"/>
    </location>
</feature>
<proteinExistence type="predicted"/>
<accession>C1H5I9</accession>
<dbReference type="Proteomes" id="UP000002059">
    <property type="component" value="Partially assembled WGS sequence"/>
</dbReference>
<dbReference type="VEuPathDB" id="FungiDB:PAAG_06030"/>
<dbReference type="RefSeq" id="XP_002792242.1">
    <property type="nucleotide sequence ID" value="XM_002792196.1"/>
</dbReference>
<reference evidence="2 3" key="1">
    <citation type="journal article" date="2011" name="PLoS Genet.">
        <title>Comparative genomic analysis of human fungal pathogens causing paracoccidioidomycosis.</title>
        <authorList>
            <person name="Desjardins C.A."/>
            <person name="Champion M.D."/>
            <person name="Holder J.W."/>
            <person name="Muszewska A."/>
            <person name="Goldberg J."/>
            <person name="Bailao A.M."/>
            <person name="Brigido M.M."/>
            <person name="Ferreira M.E."/>
            <person name="Garcia A.M."/>
            <person name="Grynberg M."/>
            <person name="Gujja S."/>
            <person name="Heiman D.I."/>
            <person name="Henn M.R."/>
            <person name="Kodira C.D."/>
            <person name="Leon-Narvaez H."/>
            <person name="Longo L.V."/>
            <person name="Ma L.J."/>
            <person name="Malavazi I."/>
            <person name="Matsuo A.L."/>
            <person name="Morais F.V."/>
            <person name="Pereira M."/>
            <person name="Rodriguez-Brito S."/>
            <person name="Sakthikumar S."/>
            <person name="Salem-Izacc S.M."/>
            <person name="Sykes S.M."/>
            <person name="Teixeira M.M."/>
            <person name="Vallejo M.C."/>
            <person name="Walter M.E."/>
            <person name="Yandava C."/>
            <person name="Young S."/>
            <person name="Zeng Q."/>
            <person name="Zucker J."/>
            <person name="Felipe M.S."/>
            <person name="Goldman G.H."/>
            <person name="Haas B.J."/>
            <person name="McEwen J.G."/>
            <person name="Nino-Vega G."/>
            <person name="Puccia R."/>
            <person name="San-Blas G."/>
            <person name="Soares C.M."/>
            <person name="Birren B.W."/>
            <person name="Cuomo C.A."/>
        </authorList>
    </citation>
    <scope>NUCLEOTIDE SEQUENCE [LARGE SCALE GENOMIC DNA]</scope>
    <source>
        <strain evidence="3">ATCC MYA-826 / Pb01</strain>
    </source>
</reference>
<name>C1H5I9_PARBA</name>
<evidence type="ECO:0000313" key="2">
    <source>
        <dbReference type="EMBL" id="EEH34983.1"/>
    </source>
</evidence>
<evidence type="ECO:0000313" key="3">
    <source>
        <dbReference type="Proteomes" id="UP000002059"/>
    </source>
</evidence>
<keyword evidence="3" id="KW-1185">Reference proteome</keyword>
<evidence type="ECO:0000256" key="1">
    <source>
        <dbReference type="SAM" id="MobiDB-lite"/>
    </source>
</evidence>
<gene>
    <name evidence="2" type="ORF">PAAG_06030</name>
</gene>
<feature type="region of interest" description="Disordered" evidence="1">
    <location>
        <begin position="1"/>
        <end position="25"/>
    </location>
</feature>
<feature type="region of interest" description="Disordered" evidence="1">
    <location>
        <begin position="44"/>
        <end position="71"/>
    </location>
</feature>